<comment type="function">
    <text evidence="3">Required for maturation of urease via the functional incorporation of the urease nickel metallocenter.</text>
</comment>
<protein>
    <recommendedName>
        <fullName evidence="3">Urease accessory protein UreD</fullName>
    </recommendedName>
</protein>
<reference evidence="4 5" key="1">
    <citation type="submission" date="2019-07" db="EMBL/GenBank/DDBJ databases">
        <title>Whole genome shotgun sequence of Aneurinibacillus danicus NBRC 102444.</title>
        <authorList>
            <person name="Hosoyama A."/>
            <person name="Uohara A."/>
            <person name="Ohji S."/>
            <person name="Ichikawa N."/>
        </authorList>
    </citation>
    <scope>NUCLEOTIDE SEQUENCE [LARGE SCALE GENOMIC DNA]</scope>
    <source>
        <strain evidence="4 5">NBRC 102444</strain>
    </source>
</reference>
<evidence type="ECO:0000256" key="3">
    <source>
        <dbReference type="HAMAP-Rule" id="MF_01384"/>
    </source>
</evidence>
<gene>
    <name evidence="3 4" type="primary">ureD</name>
    <name evidence="4" type="ORF">ADA01nite_10280</name>
</gene>
<dbReference type="Proteomes" id="UP000321157">
    <property type="component" value="Unassembled WGS sequence"/>
</dbReference>
<dbReference type="GO" id="GO:0016151">
    <property type="term" value="F:nickel cation binding"/>
    <property type="evidence" value="ECO:0007669"/>
    <property type="project" value="UniProtKB-UniRule"/>
</dbReference>
<keyword evidence="2 3" id="KW-0143">Chaperone</keyword>
<keyword evidence="5" id="KW-1185">Reference proteome</keyword>
<accession>A0A511V6N3</accession>
<evidence type="ECO:0000256" key="2">
    <source>
        <dbReference type="ARBA" id="ARBA00023186"/>
    </source>
</evidence>
<evidence type="ECO:0000313" key="4">
    <source>
        <dbReference type="EMBL" id="GEN33568.1"/>
    </source>
</evidence>
<keyword evidence="3" id="KW-0963">Cytoplasm</keyword>
<keyword evidence="3" id="KW-0996">Nickel insertion</keyword>
<dbReference type="PANTHER" id="PTHR33643">
    <property type="entry name" value="UREASE ACCESSORY PROTEIN D"/>
    <property type="match status" value="1"/>
</dbReference>
<evidence type="ECO:0000256" key="1">
    <source>
        <dbReference type="ARBA" id="ARBA00007177"/>
    </source>
</evidence>
<dbReference type="EMBL" id="BJXX01000047">
    <property type="protein sequence ID" value="GEN33568.1"/>
    <property type="molecule type" value="Genomic_DNA"/>
</dbReference>
<dbReference type="GO" id="GO:0005737">
    <property type="term" value="C:cytoplasm"/>
    <property type="evidence" value="ECO:0007669"/>
    <property type="project" value="UniProtKB-SubCell"/>
</dbReference>
<sequence>MLCAKKEEKTILQDSYFEGAFKVTRPVYLDQTGQACLYMMNPGGGYVDGDIYKIEIELEPEAAVLLTTQSSTKIYKTMKQPVVQETNIFLKKGSLLEYLPDPVIAYQHARFKQRTTIRMEQGASLVCTDILTPGWAPDGTKFRYDLLQSRMDVYIDDKLVLFDHLKLVPDQDIQGLGSMEGYTHFGSMLVVKDGIDSEFLDRLYGILQPSTEVKIGLSILSVCGFVLRVLANRTQDVEELFGRCREVLWGESLGKTAMFLRKY</sequence>
<dbReference type="RefSeq" id="WP_246147226.1">
    <property type="nucleotide sequence ID" value="NZ_BJXX01000047.1"/>
</dbReference>
<dbReference type="HAMAP" id="MF_01384">
    <property type="entry name" value="UreD"/>
    <property type="match status" value="1"/>
</dbReference>
<comment type="subunit">
    <text evidence="3">UreD, UreF and UreG form a complex that acts as a GTP-hydrolysis-dependent molecular chaperone, activating the urease apoprotein by helping to assemble the nickel containing metallocenter of UreC. The UreE protein probably delivers the nickel.</text>
</comment>
<dbReference type="InterPro" id="IPR002669">
    <property type="entry name" value="UreD"/>
</dbReference>
<dbReference type="Pfam" id="PF01774">
    <property type="entry name" value="UreD"/>
    <property type="match status" value="1"/>
</dbReference>
<comment type="similarity">
    <text evidence="1 3">Belongs to the UreD family.</text>
</comment>
<dbReference type="PANTHER" id="PTHR33643:SF1">
    <property type="entry name" value="UREASE ACCESSORY PROTEIN D"/>
    <property type="match status" value="1"/>
</dbReference>
<comment type="caution">
    <text evidence="4">The sequence shown here is derived from an EMBL/GenBank/DDBJ whole genome shotgun (WGS) entry which is preliminary data.</text>
</comment>
<evidence type="ECO:0000313" key="5">
    <source>
        <dbReference type="Proteomes" id="UP000321157"/>
    </source>
</evidence>
<name>A0A511V6N3_9BACL</name>
<comment type="subcellular location">
    <subcellularLocation>
        <location evidence="3">Cytoplasm</location>
    </subcellularLocation>
</comment>
<organism evidence="4 5">
    <name type="scientific">Aneurinibacillus danicus</name>
    <dbReference type="NCBI Taxonomy" id="267746"/>
    <lineage>
        <taxon>Bacteria</taxon>
        <taxon>Bacillati</taxon>
        <taxon>Bacillota</taxon>
        <taxon>Bacilli</taxon>
        <taxon>Bacillales</taxon>
        <taxon>Paenibacillaceae</taxon>
        <taxon>Aneurinibacillus group</taxon>
        <taxon>Aneurinibacillus</taxon>
    </lineage>
</organism>
<proteinExistence type="inferred from homology"/>
<dbReference type="AlphaFoldDB" id="A0A511V6N3"/>